<dbReference type="Proteomes" id="UP000007797">
    <property type="component" value="Unassembled WGS sequence"/>
</dbReference>
<dbReference type="RefSeq" id="XP_004361348.1">
    <property type="nucleotide sequence ID" value="XM_004361291.1"/>
</dbReference>
<evidence type="ECO:0000313" key="1">
    <source>
        <dbReference type="EMBL" id="EGG23497.1"/>
    </source>
</evidence>
<dbReference type="GeneID" id="14875224"/>
<reference evidence="2" key="1">
    <citation type="journal article" date="2011" name="Genome Res.">
        <title>Phylogeny-wide analysis of social amoeba genomes highlights ancient origins for complex intercellular communication.</title>
        <authorList>
            <person name="Heidel A.J."/>
            <person name="Lawal H.M."/>
            <person name="Felder M."/>
            <person name="Schilde C."/>
            <person name="Helps N.R."/>
            <person name="Tunggal B."/>
            <person name="Rivero F."/>
            <person name="John U."/>
            <person name="Schleicher M."/>
            <person name="Eichinger L."/>
            <person name="Platzer M."/>
            <person name="Noegel A.A."/>
            <person name="Schaap P."/>
            <person name="Gloeckner G."/>
        </authorList>
    </citation>
    <scope>NUCLEOTIDE SEQUENCE [LARGE SCALE GENOMIC DNA]</scope>
    <source>
        <strain evidence="2">SH3</strain>
    </source>
</reference>
<gene>
    <name evidence="1" type="ORF">DFA_05630</name>
</gene>
<protein>
    <submittedName>
        <fullName evidence="1">Uncharacterized protein</fullName>
    </submittedName>
</protein>
<sequence length="113" mass="13411">MNDDEDRSIKKNYLYVGSVKQSHKFMLNQFNLKKDKGGHREPTECIAIYSNGDGLGWKEISHFHFHFHFIVSHPPLSLELYPFYLSIYPLIYSKQIIFGYHPPPQQQQQQQQQ</sequence>
<keyword evidence="2" id="KW-1185">Reference proteome</keyword>
<dbReference type="EMBL" id="GL883008">
    <property type="protein sequence ID" value="EGG23497.1"/>
    <property type="molecule type" value="Genomic_DNA"/>
</dbReference>
<dbReference type="AlphaFoldDB" id="F4PLS5"/>
<dbReference type="KEGG" id="dfa:DFA_05630"/>
<proteinExistence type="predicted"/>
<accession>F4PLS5</accession>
<organism evidence="1 2">
    <name type="scientific">Cavenderia fasciculata</name>
    <name type="common">Slime mold</name>
    <name type="synonym">Dictyostelium fasciculatum</name>
    <dbReference type="NCBI Taxonomy" id="261658"/>
    <lineage>
        <taxon>Eukaryota</taxon>
        <taxon>Amoebozoa</taxon>
        <taxon>Evosea</taxon>
        <taxon>Eumycetozoa</taxon>
        <taxon>Dictyostelia</taxon>
        <taxon>Acytosteliales</taxon>
        <taxon>Cavenderiaceae</taxon>
        <taxon>Cavenderia</taxon>
    </lineage>
</organism>
<name>F4PLS5_CACFS</name>
<evidence type="ECO:0000313" key="2">
    <source>
        <dbReference type="Proteomes" id="UP000007797"/>
    </source>
</evidence>